<evidence type="ECO:0000259" key="1">
    <source>
        <dbReference type="Pfam" id="PF03478"/>
    </source>
</evidence>
<accession>A0AA88X5A5</accession>
<gene>
    <name evidence="2" type="ORF">RJ639_028606</name>
</gene>
<proteinExistence type="predicted"/>
<name>A0AA88X5A5_9ASTE</name>
<sequence>MAVDWSELPPELSYTVATKLKTLTDYIRFRAVCLSWRAATLATPRHLPAQVPWLMLPPSRSQPQASRRGFFSLSANKFHFLGEAAAARRRRRCGSSHGWLVLLDESSHIFLLNPLTRAEVRLPSLSTFPNVTDVNFYKIGREYTIQGVDGEVYTCSLKEMRDSFIKKVILSSSPNELNYVAVAILNNTGHVAYCKEGDDRWMFMEDELGYWEDVIYHDGLVYAVNKFGGISVCDVSGTSPMVWYIDPLNKISGDMQYLVSCEGQLLLVTRYLDLNFDVVLDIEYKTTAFRVCRLDLGGLKWETLVSLDDRVLFVGENSSLALSGSDCLGCKGNCIYFTDDYSEWNYDGFKGDLDLGVYNLEDGGIEALPCCPRNAYSGRLWPPPIWVTPNPC</sequence>
<protein>
    <recommendedName>
        <fullName evidence="1">KIB1-4 beta-propeller domain-containing protein</fullName>
    </recommendedName>
</protein>
<reference evidence="2" key="1">
    <citation type="submission" date="2022-12" db="EMBL/GenBank/DDBJ databases">
        <title>Draft genome assemblies for two species of Escallonia (Escalloniales).</title>
        <authorList>
            <person name="Chanderbali A."/>
            <person name="Dervinis C."/>
            <person name="Anghel I."/>
            <person name="Soltis D."/>
            <person name="Soltis P."/>
            <person name="Zapata F."/>
        </authorList>
    </citation>
    <scope>NUCLEOTIDE SEQUENCE</scope>
    <source>
        <strain evidence="2">UCBG64.0493</strain>
        <tissue evidence="2">Leaf</tissue>
    </source>
</reference>
<dbReference type="EMBL" id="JAVXUP010000088">
    <property type="protein sequence ID" value="KAK3038884.1"/>
    <property type="molecule type" value="Genomic_DNA"/>
</dbReference>
<dbReference type="AlphaFoldDB" id="A0AA88X5A5"/>
<evidence type="ECO:0000313" key="3">
    <source>
        <dbReference type="Proteomes" id="UP001188597"/>
    </source>
</evidence>
<feature type="domain" description="KIB1-4 beta-propeller" evidence="1">
    <location>
        <begin position="70"/>
        <end position="359"/>
    </location>
</feature>
<dbReference type="InterPro" id="IPR050942">
    <property type="entry name" value="F-box_BR-signaling"/>
</dbReference>
<organism evidence="2 3">
    <name type="scientific">Escallonia herrerae</name>
    <dbReference type="NCBI Taxonomy" id="1293975"/>
    <lineage>
        <taxon>Eukaryota</taxon>
        <taxon>Viridiplantae</taxon>
        <taxon>Streptophyta</taxon>
        <taxon>Embryophyta</taxon>
        <taxon>Tracheophyta</taxon>
        <taxon>Spermatophyta</taxon>
        <taxon>Magnoliopsida</taxon>
        <taxon>eudicotyledons</taxon>
        <taxon>Gunneridae</taxon>
        <taxon>Pentapetalae</taxon>
        <taxon>asterids</taxon>
        <taxon>campanulids</taxon>
        <taxon>Escalloniales</taxon>
        <taxon>Escalloniaceae</taxon>
        <taxon>Escallonia</taxon>
    </lineage>
</organism>
<dbReference type="Pfam" id="PF03478">
    <property type="entry name" value="Beta-prop_KIB1-4"/>
    <property type="match status" value="1"/>
</dbReference>
<dbReference type="InterPro" id="IPR005174">
    <property type="entry name" value="KIB1-4_b-propeller"/>
</dbReference>
<dbReference type="PANTHER" id="PTHR44259:SF114">
    <property type="entry name" value="OS06G0707300 PROTEIN"/>
    <property type="match status" value="1"/>
</dbReference>
<dbReference type="Gene3D" id="1.20.1280.50">
    <property type="match status" value="1"/>
</dbReference>
<dbReference type="SUPFAM" id="SSF63825">
    <property type="entry name" value="YWTD domain"/>
    <property type="match status" value="1"/>
</dbReference>
<comment type="caution">
    <text evidence="2">The sequence shown here is derived from an EMBL/GenBank/DDBJ whole genome shotgun (WGS) entry which is preliminary data.</text>
</comment>
<dbReference type="Proteomes" id="UP001188597">
    <property type="component" value="Unassembled WGS sequence"/>
</dbReference>
<dbReference type="PANTHER" id="PTHR44259">
    <property type="entry name" value="OS07G0183000 PROTEIN-RELATED"/>
    <property type="match status" value="1"/>
</dbReference>
<keyword evidence="3" id="KW-1185">Reference proteome</keyword>
<evidence type="ECO:0000313" key="2">
    <source>
        <dbReference type="EMBL" id="KAK3038884.1"/>
    </source>
</evidence>